<evidence type="ECO:0000256" key="3">
    <source>
        <dbReference type="ARBA" id="ARBA00022741"/>
    </source>
</evidence>
<organism evidence="7 8">
    <name type="scientific">Caenorhabditis remanei</name>
    <name type="common">Caenorhabditis vulgaris</name>
    <dbReference type="NCBI Taxonomy" id="31234"/>
    <lineage>
        <taxon>Eukaryota</taxon>
        <taxon>Metazoa</taxon>
        <taxon>Ecdysozoa</taxon>
        <taxon>Nematoda</taxon>
        <taxon>Chromadorea</taxon>
        <taxon>Rhabditida</taxon>
        <taxon>Rhabditina</taxon>
        <taxon>Rhabditomorpha</taxon>
        <taxon>Rhabditoidea</taxon>
        <taxon>Rhabditidae</taxon>
        <taxon>Peloderinae</taxon>
        <taxon>Caenorhabditis</taxon>
    </lineage>
</organism>
<reference evidence="7 8" key="1">
    <citation type="submission" date="2019-12" db="EMBL/GenBank/DDBJ databases">
        <title>Chromosome-level assembly of the Caenorhabditis remanei genome.</title>
        <authorList>
            <person name="Teterina A.A."/>
            <person name="Willis J.H."/>
            <person name="Phillips P.C."/>
        </authorList>
    </citation>
    <scope>NUCLEOTIDE SEQUENCE [LARGE SCALE GENOMIC DNA]</scope>
    <source>
        <strain evidence="7 8">PX506</strain>
        <tissue evidence="7">Whole organism</tissue>
    </source>
</reference>
<dbReference type="InterPro" id="IPR008271">
    <property type="entry name" value="Ser/Thr_kinase_AS"/>
</dbReference>
<dbReference type="PANTHER" id="PTHR11584:SF369">
    <property type="entry name" value="MITOGEN-ACTIVATED PROTEIN KINASE KINASE KINASE 19-RELATED"/>
    <property type="match status" value="1"/>
</dbReference>
<feature type="domain" description="Protein kinase" evidence="6">
    <location>
        <begin position="139"/>
        <end position="396"/>
    </location>
</feature>
<dbReference type="Proteomes" id="UP000483820">
    <property type="component" value="Chromosome I"/>
</dbReference>
<dbReference type="PROSITE" id="PS00108">
    <property type="entry name" value="PROTEIN_KINASE_ST"/>
    <property type="match status" value="1"/>
</dbReference>
<dbReference type="InterPro" id="IPR011009">
    <property type="entry name" value="Kinase-like_dom_sf"/>
</dbReference>
<keyword evidence="4" id="KW-0418">Kinase</keyword>
<keyword evidence="5" id="KW-0067">ATP-binding</keyword>
<keyword evidence="3" id="KW-0547">Nucleotide-binding</keyword>
<sequence length="410" mass="46271">MAVPSTHEQSKEKVEVLARACHDYNKLAHKLRTTTILNDFDILYDMGKYQLVVDGQTKLDEAIKHNGKKLVVEFLLQNCKKNSVTHVNSGSMKPVPELEIGKLSIGQSSNAGSLAGKSYGLQSTTSRYSEKIRSFPGRYNLGRKLGEGTLGSVYVALSKKGGTYAVKIIQKHGRHLPQEADIDYLRMLQHERIVKYLFIVEPSGTNDIHILMEYMHSGSLKEHLENFGAMYHELVKTYTKQILEGLDFLHSNNIIHQDLKPANLLLKNDESQRLIKIADFGSSRFASLKKTRAGQQGRTPKYTDPGVSLGRDIAGRRSDIWSLGVIVIEMYTNVFPWDIEGEHPITVPRILDENPPKIVKNENERIDEDLVKMARMMLLPVAQRPYAANLLELAVFEDTSQDDSDSDDFF</sequence>
<dbReference type="Pfam" id="PF00069">
    <property type="entry name" value="Pkinase"/>
    <property type="match status" value="1"/>
</dbReference>
<evidence type="ECO:0000256" key="1">
    <source>
        <dbReference type="ARBA" id="ARBA00022527"/>
    </source>
</evidence>
<name>A0A6A5HNT0_CAERE</name>
<dbReference type="EMBL" id="WUAV01000001">
    <property type="protein sequence ID" value="KAF1768881.1"/>
    <property type="molecule type" value="Genomic_DNA"/>
</dbReference>
<dbReference type="SUPFAM" id="SSF56112">
    <property type="entry name" value="Protein kinase-like (PK-like)"/>
    <property type="match status" value="1"/>
</dbReference>
<evidence type="ECO:0000256" key="2">
    <source>
        <dbReference type="ARBA" id="ARBA00022679"/>
    </source>
</evidence>
<accession>A0A6A5HNT0</accession>
<keyword evidence="1" id="KW-0723">Serine/threonine-protein kinase</keyword>
<dbReference type="GO" id="GO:0004674">
    <property type="term" value="F:protein serine/threonine kinase activity"/>
    <property type="evidence" value="ECO:0007669"/>
    <property type="project" value="UniProtKB-KW"/>
</dbReference>
<dbReference type="GO" id="GO:0005524">
    <property type="term" value="F:ATP binding"/>
    <property type="evidence" value="ECO:0007669"/>
    <property type="project" value="UniProtKB-KW"/>
</dbReference>
<evidence type="ECO:0000259" key="6">
    <source>
        <dbReference type="PROSITE" id="PS50011"/>
    </source>
</evidence>
<comment type="caution">
    <text evidence="7">The sequence shown here is derived from an EMBL/GenBank/DDBJ whole genome shotgun (WGS) entry which is preliminary data.</text>
</comment>
<evidence type="ECO:0000256" key="4">
    <source>
        <dbReference type="ARBA" id="ARBA00022777"/>
    </source>
</evidence>
<dbReference type="PROSITE" id="PS50011">
    <property type="entry name" value="PROTEIN_KINASE_DOM"/>
    <property type="match status" value="1"/>
</dbReference>
<dbReference type="CTD" id="9821144"/>
<dbReference type="RefSeq" id="XP_003109208.2">
    <property type="nucleotide sequence ID" value="XM_003109160.2"/>
</dbReference>
<dbReference type="InterPro" id="IPR000719">
    <property type="entry name" value="Prot_kinase_dom"/>
</dbReference>
<keyword evidence="2" id="KW-0808">Transferase</keyword>
<protein>
    <recommendedName>
        <fullName evidence="6">Protein kinase domain-containing protein</fullName>
    </recommendedName>
</protein>
<gene>
    <name evidence="7" type="ORF">GCK72_000694</name>
</gene>
<evidence type="ECO:0000313" key="7">
    <source>
        <dbReference type="EMBL" id="KAF1768881.1"/>
    </source>
</evidence>
<dbReference type="SMART" id="SM00220">
    <property type="entry name" value="S_TKc"/>
    <property type="match status" value="1"/>
</dbReference>
<dbReference type="KEGG" id="crq:GCK72_000694"/>
<proteinExistence type="predicted"/>
<evidence type="ECO:0000313" key="8">
    <source>
        <dbReference type="Proteomes" id="UP000483820"/>
    </source>
</evidence>
<dbReference type="AlphaFoldDB" id="A0A6A5HNT0"/>
<dbReference type="PANTHER" id="PTHR11584">
    <property type="entry name" value="SERINE/THREONINE PROTEIN KINASE"/>
    <property type="match status" value="1"/>
</dbReference>
<dbReference type="Gene3D" id="1.10.510.10">
    <property type="entry name" value="Transferase(Phosphotransferase) domain 1"/>
    <property type="match status" value="1"/>
</dbReference>
<dbReference type="GeneID" id="9821144"/>
<evidence type="ECO:0000256" key="5">
    <source>
        <dbReference type="ARBA" id="ARBA00022840"/>
    </source>
</evidence>